<dbReference type="InterPro" id="IPR025202">
    <property type="entry name" value="PLD-like_dom"/>
</dbReference>
<name>A0A6G1PBY9_CHAAH</name>
<reference evidence="14 15" key="1">
    <citation type="submission" date="2019-02" db="EMBL/GenBank/DDBJ databases">
        <title>Opniocepnalus argus genome.</title>
        <authorList>
            <person name="Zhou C."/>
            <person name="Xiao S."/>
        </authorList>
    </citation>
    <scope>NUCLEOTIDE SEQUENCE [LARGE SCALE GENOMIC DNA]</scope>
    <source>
        <strain evidence="14">OARG1902GOOAL</strain>
        <tissue evidence="14">Muscle</tissue>
    </source>
</reference>
<gene>
    <name evidence="14" type="ORF">EXN66_Car003218</name>
</gene>
<dbReference type="CDD" id="cd09171">
    <property type="entry name" value="PLDc_vPLD6_like"/>
    <property type="match status" value="1"/>
</dbReference>
<feature type="transmembrane region" description="Helical" evidence="12">
    <location>
        <begin position="6"/>
        <end position="26"/>
    </location>
</feature>
<keyword evidence="2" id="KW-0442">Lipid degradation</keyword>
<dbReference type="InterPro" id="IPR051406">
    <property type="entry name" value="PLD_domain"/>
</dbReference>
<dbReference type="PANTHER" id="PTHR43856">
    <property type="entry name" value="CARDIOLIPIN HYDROLASE"/>
    <property type="match status" value="1"/>
</dbReference>
<dbReference type="SUPFAM" id="SSF56024">
    <property type="entry name" value="Phospholipase D/nuclease"/>
    <property type="match status" value="1"/>
</dbReference>
<evidence type="ECO:0000256" key="6">
    <source>
        <dbReference type="ARBA" id="ARBA00040549"/>
    </source>
</evidence>
<dbReference type="GO" id="GO:0034587">
    <property type="term" value="P:piRNA processing"/>
    <property type="evidence" value="ECO:0007669"/>
    <property type="project" value="TreeGrafter"/>
</dbReference>
<dbReference type="AlphaFoldDB" id="A0A6G1PBY9"/>
<keyword evidence="12" id="KW-0472">Membrane</keyword>
<evidence type="ECO:0000313" key="15">
    <source>
        <dbReference type="Proteomes" id="UP000503349"/>
    </source>
</evidence>
<dbReference type="Pfam" id="PF13091">
    <property type="entry name" value="PLDc_2"/>
    <property type="match status" value="1"/>
</dbReference>
<dbReference type="EMBL" id="CM015714">
    <property type="protein sequence ID" value="KAF3687546.1"/>
    <property type="molecule type" value="Genomic_DNA"/>
</dbReference>
<keyword evidence="3" id="KW-0443">Lipid metabolism</keyword>
<evidence type="ECO:0000256" key="8">
    <source>
        <dbReference type="ARBA" id="ARBA00042226"/>
    </source>
</evidence>
<evidence type="ECO:0000256" key="12">
    <source>
        <dbReference type="SAM" id="Phobius"/>
    </source>
</evidence>
<dbReference type="Proteomes" id="UP000503349">
    <property type="component" value="Chromosome 3"/>
</dbReference>
<comment type="catalytic activity">
    <reaction evidence="11">
        <text>a cardiolipin + H2O = a 1,2-diacyl-sn-glycero-3-phospho-(1'-sn-glycerol) + a 1,2-diacyl-sn-glycero-3-phosphate + H(+)</text>
        <dbReference type="Rhea" id="RHEA:44884"/>
        <dbReference type="ChEBI" id="CHEBI:15377"/>
        <dbReference type="ChEBI" id="CHEBI:15378"/>
        <dbReference type="ChEBI" id="CHEBI:58608"/>
        <dbReference type="ChEBI" id="CHEBI:62237"/>
        <dbReference type="ChEBI" id="CHEBI:64716"/>
    </reaction>
    <physiologicalReaction direction="left-to-right" evidence="11">
        <dbReference type="Rhea" id="RHEA:44885"/>
    </physiologicalReaction>
</comment>
<sequence length="219" mass="24596">MMWTVKVVGLGMLALSLSLELLIWLFRRLKPGRIFNEVLFFPSEIVCVEHIFTPSSPYSCICSLPHGVETSFSRLLHHIMSASNSLDLCVFAFSNMDLCRAVLALHGKGVTIRVLTDKDYAAITGSQIGVLRRAGICVRCDVGSVYMHHKFAVMDGRLLITGSLNWTLTAVQSNTENIVVTEEPDLVQPFIKEFHRLWVHNDPARFHQSHDIKPAHVIV</sequence>
<dbReference type="PROSITE" id="PS50035">
    <property type="entry name" value="PLD"/>
    <property type="match status" value="1"/>
</dbReference>
<evidence type="ECO:0000256" key="9">
    <source>
        <dbReference type="ARBA" id="ARBA00043135"/>
    </source>
</evidence>
<dbReference type="Gene3D" id="3.30.870.10">
    <property type="entry name" value="Endonuclease Chain A"/>
    <property type="match status" value="1"/>
</dbReference>
<evidence type="ECO:0000256" key="7">
    <source>
        <dbReference type="ARBA" id="ARBA00041680"/>
    </source>
</evidence>
<feature type="domain" description="PLD phosphodiesterase" evidence="13">
    <location>
        <begin position="143"/>
        <end position="170"/>
    </location>
</feature>
<keyword evidence="1 14" id="KW-0378">Hydrolase</keyword>
<evidence type="ECO:0000256" key="2">
    <source>
        <dbReference type="ARBA" id="ARBA00022963"/>
    </source>
</evidence>
<evidence type="ECO:0000256" key="1">
    <source>
        <dbReference type="ARBA" id="ARBA00022801"/>
    </source>
</evidence>
<accession>A0A6G1PBY9</accession>
<keyword evidence="15" id="KW-1185">Reference proteome</keyword>
<evidence type="ECO:0000313" key="14">
    <source>
        <dbReference type="EMBL" id="KAF3687546.1"/>
    </source>
</evidence>
<dbReference type="GO" id="GO:0016891">
    <property type="term" value="F:RNA endonuclease activity producing 5'-phosphomonoesters, hydrolytic mechanism"/>
    <property type="evidence" value="ECO:0007669"/>
    <property type="project" value="TreeGrafter"/>
</dbReference>
<evidence type="ECO:0000256" key="3">
    <source>
        <dbReference type="ARBA" id="ARBA00023098"/>
    </source>
</evidence>
<evidence type="ECO:0000256" key="10">
    <source>
        <dbReference type="ARBA" id="ARBA00043167"/>
    </source>
</evidence>
<evidence type="ECO:0000256" key="4">
    <source>
        <dbReference type="ARBA" id="ARBA00023254"/>
    </source>
</evidence>
<keyword evidence="4" id="KW-0469">Meiosis</keyword>
<evidence type="ECO:0000256" key="5">
    <source>
        <dbReference type="ARBA" id="ARBA00038012"/>
    </source>
</evidence>
<dbReference type="PANTHER" id="PTHR43856:SF1">
    <property type="entry name" value="MITOCHONDRIAL CARDIOLIPIN HYDROLASE"/>
    <property type="match status" value="1"/>
</dbReference>
<dbReference type="GO" id="GO:0016042">
    <property type="term" value="P:lipid catabolic process"/>
    <property type="evidence" value="ECO:0007669"/>
    <property type="project" value="UniProtKB-KW"/>
</dbReference>
<evidence type="ECO:0000256" key="11">
    <source>
        <dbReference type="ARBA" id="ARBA00048101"/>
    </source>
</evidence>
<keyword evidence="12" id="KW-1133">Transmembrane helix</keyword>
<proteinExistence type="inferred from homology"/>
<organism evidence="14 15">
    <name type="scientific">Channa argus</name>
    <name type="common">Northern snakehead</name>
    <name type="synonym">Ophicephalus argus</name>
    <dbReference type="NCBI Taxonomy" id="215402"/>
    <lineage>
        <taxon>Eukaryota</taxon>
        <taxon>Metazoa</taxon>
        <taxon>Chordata</taxon>
        <taxon>Craniata</taxon>
        <taxon>Vertebrata</taxon>
        <taxon>Euteleostomi</taxon>
        <taxon>Actinopterygii</taxon>
        <taxon>Neopterygii</taxon>
        <taxon>Teleostei</taxon>
        <taxon>Neoteleostei</taxon>
        <taxon>Acanthomorphata</taxon>
        <taxon>Anabantaria</taxon>
        <taxon>Anabantiformes</taxon>
        <taxon>Channoidei</taxon>
        <taxon>Channidae</taxon>
        <taxon>Channa</taxon>
    </lineage>
</organism>
<dbReference type="InterPro" id="IPR001736">
    <property type="entry name" value="PLipase_D/transphosphatidylase"/>
</dbReference>
<dbReference type="GO" id="GO:0005739">
    <property type="term" value="C:mitochondrion"/>
    <property type="evidence" value="ECO:0007669"/>
    <property type="project" value="TreeGrafter"/>
</dbReference>
<protein>
    <recommendedName>
        <fullName evidence="6">Mitochondrial cardiolipin hydrolase</fullName>
    </recommendedName>
    <alternativeName>
        <fullName evidence="8">Choline phosphatase 6</fullName>
    </alternativeName>
    <alternativeName>
        <fullName evidence="10">Mitochondrial phospholipase</fullName>
    </alternativeName>
    <alternativeName>
        <fullName evidence="9">Phosphatidylcholine-hydrolyzing phospholipase D6</fullName>
    </alternativeName>
    <alternativeName>
        <fullName evidence="7">Phospholipase D6</fullName>
    </alternativeName>
</protein>
<comment type="similarity">
    <text evidence="5">Belongs to the phospholipase D family. MitoPLD/Zucchini subfamily.</text>
</comment>
<evidence type="ECO:0000259" key="13">
    <source>
        <dbReference type="PROSITE" id="PS50035"/>
    </source>
</evidence>
<reference evidence="15" key="2">
    <citation type="submission" date="2019-02" db="EMBL/GenBank/DDBJ databases">
        <title>Opniocepnalus argus Var Kimnra genome.</title>
        <authorList>
            <person name="Zhou C."/>
            <person name="Xiao S."/>
        </authorList>
    </citation>
    <scope>NUCLEOTIDE SEQUENCE [LARGE SCALE GENOMIC DNA]</scope>
</reference>
<dbReference type="GO" id="GO:0051321">
    <property type="term" value="P:meiotic cell cycle"/>
    <property type="evidence" value="ECO:0007669"/>
    <property type="project" value="UniProtKB-KW"/>
</dbReference>
<dbReference type="OrthoDB" id="5205528at2759"/>
<keyword evidence="12" id="KW-0812">Transmembrane</keyword>